<dbReference type="RefSeq" id="WP_007319813.1">
    <property type="nucleotide sequence ID" value="NZ_BAEH01000115.1"/>
</dbReference>
<feature type="transmembrane region" description="Helical" evidence="1">
    <location>
        <begin position="67"/>
        <end position="85"/>
    </location>
</feature>
<feature type="transmembrane region" description="Helical" evidence="1">
    <location>
        <begin position="43"/>
        <end position="60"/>
    </location>
</feature>
<dbReference type="EMBL" id="BAEH01000115">
    <property type="protein sequence ID" value="GAB20478.1"/>
    <property type="molecule type" value="Genomic_DNA"/>
</dbReference>
<proteinExistence type="predicted"/>
<dbReference type="Proteomes" id="UP000035034">
    <property type="component" value="Unassembled WGS sequence"/>
</dbReference>
<dbReference type="OrthoDB" id="4465076at2"/>
<accession>H0R5X7</accession>
<evidence type="ECO:0000313" key="2">
    <source>
        <dbReference type="EMBL" id="GAB20478.1"/>
    </source>
</evidence>
<protein>
    <submittedName>
        <fullName evidence="2">Uncharacterized protein</fullName>
    </submittedName>
</protein>
<feature type="transmembrane region" description="Helical" evidence="1">
    <location>
        <begin position="105"/>
        <end position="122"/>
    </location>
</feature>
<keyword evidence="1" id="KW-0472">Membrane</keyword>
<gene>
    <name evidence="2" type="ORF">GOEFS_115_01180</name>
</gene>
<dbReference type="STRING" id="1077974.GOEFS_115_01180"/>
<organism evidence="2 3">
    <name type="scientific">Gordonia effusa NBRC 100432</name>
    <dbReference type="NCBI Taxonomy" id="1077974"/>
    <lineage>
        <taxon>Bacteria</taxon>
        <taxon>Bacillati</taxon>
        <taxon>Actinomycetota</taxon>
        <taxon>Actinomycetes</taxon>
        <taxon>Mycobacteriales</taxon>
        <taxon>Gordoniaceae</taxon>
        <taxon>Gordonia</taxon>
    </lineage>
</organism>
<dbReference type="eggNOG" id="ENOG502ZNK3">
    <property type="taxonomic scope" value="Bacteria"/>
</dbReference>
<keyword evidence="3" id="KW-1185">Reference proteome</keyword>
<comment type="caution">
    <text evidence="2">The sequence shown here is derived from an EMBL/GenBank/DDBJ whole genome shotgun (WGS) entry which is preliminary data.</text>
</comment>
<feature type="transmembrane region" description="Helical" evidence="1">
    <location>
        <begin position="12"/>
        <end position="31"/>
    </location>
</feature>
<dbReference type="AlphaFoldDB" id="H0R5X7"/>
<name>H0R5X7_9ACTN</name>
<evidence type="ECO:0000256" key="1">
    <source>
        <dbReference type="SAM" id="Phobius"/>
    </source>
</evidence>
<sequence>MPASTGMTLRRVRGCVAGGLSGATSITAHGLAGGGEPPSGNSIALLVVACAAFGATVSAVKVDRGALAPLLATIFAGQAIGHTTLMLGAEHSHTGLVESLTPGMLAFHCAIAILDIALIWLAESAATWALSLLHRLIVDDVDATQTVTPMWVVSSTPTQTAYGLLIAAASVTRGPPQALISH</sequence>
<evidence type="ECO:0000313" key="3">
    <source>
        <dbReference type="Proteomes" id="UP000035034"/>
    </source>
</evidence>
<keyword evidence="1" id="KW-0812">Transmembrane</keyword>
<keyword evidence="1" id="KW-1133">Transmembrane helix</keyword>
<reference evidence="2 3" key="1">
    <citation type="submission" date="2011-12" db="EMBL/GenBank/DDBJ databases">
        <title>Whole genome shotgun sequence of Gordonia effusa NBRC 100432.</title>
        <authorList>
            <person name="Yoshida I."/>
            <person name="Takarada H."/>
            <person name="Hosoyama A."/>
            <person name="Tsuchikane K."/>
            <person name="Katsumata H."/>
            <person name="Yamazaki S."/>
            <person name="Fujita N."/>
        </authorList>
    </citation>
    <scope>NUCLEOTIDE SEQUENCE [LARGE SCALE GENOMIC DNA]</scope>
    <source>
        <strain evidence="2 3">NBRC 100432</strain>
    </source>
</reference>